<keyword evidence="3" id="KW-0378">Hydrolase</keyword>
<dbReference type="Pfam" id="PF00877">
    <property type="entry name" value="NLPC_P60"/>
    <property type="match status" value="1"/>
</dbReference>
<evidence type="ECO:0000256" key="3">
    <source>
        <dbReference type="ARBA" id="ARBA00022801"/>
    </source>
</evidence>
<dbReference type="SUPFAM" id="SSF54001">
    <property type="entry name" value="Cysteine proteinases"/>
    <property type="match status" value="1"/>
</dbReference>
<dbReference type="GO" id="GO:0008234">
    <property type="term" value="F:cysteine-type peptidase activity"/>
    <property type="evidence" value="ECO:0007669"/>
    <property type="project" value="UniProtKB-KW"/>
</dbReference>
<dbReference type="PROSITE" id="PS51935">
    <property type="entry name" value="NLPC_P60"/>
    <property type="match status" value="1"/>
</dbReference>
<keyword evidence="4" id="KW-0788">Thiol protease</keyword>
<gene>
    <name evidence="6" type="ORF">TBC1_111318</name>
</gene>
<proteinExistence type="inferred from homology"/>
<name>A0A0S7C2E5_9BACT</name>
<dbReference type="Pfam" id="PF18348">
    <property type="entry name" value="SH3_16"/>
    <property type="match status" value="1"/>
</dbReference>
<feature type="domain" description="NlpC/P60" evidence="5">
    <location>
        <begin position="130"/>
        <end position="258"/>
    </location>
</feature>
<dbReference type="STRING" id="1678841.TBC1_111318"/>
<evidence type="ECO:0000313" key="7">
    <source>
        <dbReference type="Proteomes" id="UP000053091"/>
    </source>
</evidence>
<keyword evidence="7" id="KW-1185">Reference proteome</keyword>
<dbReference type="InterPro" id="IPR038765">
    <property type="entry name" value="Papain-like_cys_pep_sf"/>
</dbReference>
<keyword evidence="2" id="KW-0645">Protease</keyword>
<evidence type="ECO:0000259" key="5">
    <source>
        <dbReference type="PROSITE" id="PS51935"/>
    </source>
</evidence>
<protein>
    <submittedName>
        <fullName evidence="6">NlpC/P60 family</fullName>
    </submittedName>
</protein>
<dbReference type="InterPro" id="IPR000064">
    <property type="entry name" value="NLP_P60_dom"/>
</dbReference>
<accession>A0A0S7C2E5</accession>
<dbReference type="InterPro" id="IPR051202">
    <property type="entry name" value="Peptidase_C40"/>
</dbReference>
<dbReference type="PANTHER" id="PTHR47053">
    <property type="entry name" value="MUREIN DD-ENDOPEPTIDASE MEPH-RELATED"/>
    <property type="match status" value="1"/>
</dbReference>
<dbReference type="EMBL" id="DF968182">
    <property type="protein sequence ID" value="GAP43176.1"/>
    <property type="molecule type" value="Genomic_DNA"/>
</dbReference>
<evidence type="ECO:0000256" key="2">
    <source>
        <dbReference type="ARBA" id="ARBA00022670"/>
    </source>
</evidence>
<dbReference type="GO" id="GO:0006508">
    <property type="term" value="P:proteolysis"/>
    <property type="evidence" value="ECO:0007669"/>
    <property type="project" value="UniProtKB-KW"/>
</dbReference>
<evidence type="ECO:0000313" key="6">
    <source>
        <dbReference type="EMBL" id="GAP43176.1"/>
    </source>
</evidence>
<sequence length="264" mass="28748">MTGGICYLSLVAVRSAPSDTSGMVNQLLFGDLVDTGERHEGWVRVTSRHDAYEGWCDEKQITVLSTETMEVLGHSSRKVVTGTTATLTSPGLPSLTVVQGSLLFQLSNGRIAGPGGEYFLSEGDSINPVLQQPDEIVETAASYLKAPYLWGGRSPFGIDCSGLTQIVFKQKGIKIKRDAWQQASQGQLVNLIEEAIPGDVAFFDNEEDKIVHTGILTGRGTIIHASGEVRIDQVDHHGIFNKSKGKYTHKLRLIRRFTGMSQTA</sequence>
<evidence type="ECO:0000256" key="1">
    <source>
        <dbReference type="ARBA" id="ARBA00007074"/>
    </source>
</evidence>
<reference evidence="6" key="1">
    <citation type="journal article" date="2015" name="Genome Announc.">
        <title>Draft Genome Sequence of Bacteroidales Strain TBC1, a Novel Isolate from a Methanogenic Wastewater Treatment System.</title>
        <authorList>
            <person name="Tourlousse D.M."/>
            <person name="Matsuura N."/>
            <person name="Sun L."/>
            <person name="Toyonaga M."/>
            <person name="Kuroda K."/>
            <person name="Ohashi A."/>
            <person name="Cruz R."/>
            <person name="Yamaguchi T."/>
            <person name="Sekiguchi Y."/>
        </authorList>
    </citation>
    <scope>NUCLEOTIDE SEQUENCE [LARGE SCALE GENOMIC DNA]</scope>
    <source>
        <strain evidence="6">TBC1</strain>
    </source>
</reference>
<organism evidence="6">
    <name type="scientific">Lentimicrobium saccharophilum</name>
    <dbReference type="NCBI Taxonomy" id="1678841"/>
    <lineage>
        <taxon>Bacteria</taxon>
        <taxon>Pseudomonadati</taxon>
        <taxon>Bacteroidota</taxon>
        <taxon>Bacteroidia</taxon>
        <taxon>Bacteroidales</taxon>
        <taxon>Lentimicrobiaceae</taxon>
        <taxon>Lentimicrobium</taxon>
    </lineage>
</organism>
<comment type="similarity">
    <text evidence="1">Belongs to the peptidase C40 family.</text>
</comment>
<dbReference type="PANTHER" id="PTHR47053:SF1">
    <property type="entry name" value="MUREIN DD-ENDOPEPTIDASE MEPH-RELATED"/>
    <property type="match status" value="1"/>
</dbReference>
<dbReference type="InterPro" id="IPR041382">
    <property type="entry name" value="SH3_16"/>
</dbReference>
<dbReference type="RefSeq" id="WP_062039985.1">
    <property type="nucleotide sequence ID" value="NZ_DF968182.1"/>
</dbReference>
<dbReference type="Proteomes" id="UP000053091">
    <property type="component" value="Unassembled WGS sequence"/>
</dbReference>
<dbReference type="OrthoDB" id="9813368at2"/>
<dbReference type="AlphaFoldDB" id="A0A0S7C2E5"/>
<dbReference type="Gene3D" id="3.90.1720.10">
    <property type="entry name" value="endopeptidase domain like (from Nostoc punctiforme)"/>
    <property type="match status" value="1"/>
</dbReference>
<dbReference type="Gene3D" id="2.30.30.40">
    <property type="entry name" value="SH3 Domains"/>
    <property type="match status" value="1"/>
</dbReference>
<evidence type="ECO:0000256" key="4">
    <source>
        <dbReference type="ARBA" id="ARBA00022807"/>
    </source>
</evidence>